<evidence type="ECO:0000256" key="4">
    <source>
        <dbReference type="ARBA" id="ARBA00023136"/>
    </source>
</evidence>
<feature type="transmembrane region" description="Helical" evidence="7">
    <location>
        <begin position="127"/>
        <end position="147"/>
    </location>
</feature>
<dbReference type="PANTHER" id="PTHR33048">
    <property type="entry name" value="PTH11-LIKE INTEGRAL MEMBRANE PROTEIN (AFU_ORTHOLOGUE AFUA_5G11245)"/>
    <property type="match status" value="1"/>
</dbReference>
<feature type="compositionally biased region" description="Low complexity" evidence="6">
    <location>
        <begin position="288"/>
        <end position="301"/>
    </location>
</feature>
<dbReference type="EMBL" id="JBHFEH010000032">
    <property type="protein sequence ID" value="KAL2051778.1"/>
    <property type="molecule type" value="Genomic_DNA"/>
</dbReference>
<protein>
    <recommendedName>
        <fullName evidence="8">Rhodopsin domain-containing protein</fullName>
    </recommendedName>
</protein>
<dbReference type="InterPro" id="IPR052337">
    <property type="entry name" value="SAT4-like"/>
</dbReference>
<evidence type="ECO:0000313" key="9">
    <source>
        <dbReference type="EMBL" id="KAL2051778.1"/>
    </source>
</evidence>
<feature type="transmembrane region" description="Helical" evidence="7">
    <location>
        <begin position="44"/>
        <end position="66"/>
    </location>
</feature>
<dbReference type="PANTHER" id="PTHR33048:SF47">
    <property type="entry name" value="INTEGRAL MEMBRANE PROTEIN-RELATED"/>
    <property type="match status" value="1"/>
</dbReference>
<feature type="domain" description="Rhodopsin" evidence="8">
    <location>
        <begin position="28"/>
        <end position="266"/>
    </location>
</feature>
<dbReference type="InterPro" id="IPR049326">
    <property type="entry name" value="Rhodopsin_dom_fungi"/>
</dbReference>
<comment type="similarity">
    <text evidence="5">Belongs to the SAT4 family.</text>
</comment>
<gene>
    <name evidence="9" type="ORF">ABVK25_007934</name>
</gene>
<dbReference type="Proteomes" id="UP001590951">
    <property type="component" value="Unassembled WGS sequence"/>
</dbReference>
<dbReference type="Pfam" id="PF20684">
    <property type="entry name" value="Fung_rhodopsin"/>
    <property type="match status" value="1"/>
</dbReference>
<accession>A0ABR4B1J3</accession>
<evidence type="ECO:0000256" key="2">
    <source>
        <dbReference type="ARBA" id="ARBA00022692"/>
    </source>
</evidence>
<reference evidence="9 10" key="1">
    <citation type="submission" date="2024-09" db="EMBL/GenBank/DDBJ databases">
        <title>Rethinking Asexuality: The Enigmatic Case of Functional Sexual Genes in Lepraria (Stereocaulaceae).</title>
        <authorList>
            <person name="Doellman M."/>
            <person name="Sun Y."/>
            <person name="Barcenas-Pena A."/>
            <person name="Lumbsch H.T."/>
            <person name="Grewe F."/>
        </authorList>
    </citation>
    <scope>NUCLEOTIDE SEQUENCE [LARGE SCALE GENOMIC DNA]</scope>
    <source>
        <strain evidence="9 10">Grewe 0041</strain>
    </source>
</reference>
<evidence type="ECO:0000256" key="3">
    <source>
        <dbReference type="ARBA" id="ARBA00022989"/>
    </source>
</evidence>
<feature type="compositionally biased region" description="Basic and acidic residues" evidence="6">
    <location>
        <begin position="317"/>
        <end position="331"/>
    </location>
</feature>
<keyword evidence="4 7" id="KW-0472">Membrane</keyword>
<keyword evidence="2 7" id="KW-0812">Transmembrane</keyword>
<evidence type="ECO:0000256" key="1">
    <source>
        <dbReference type="ARBA" id="ARBA00004141"/>
    </source>
</evidence>
<feature type="transmembrane region" description="Helical" evidence="7">
    <location>
        <begin position="93"/>
        <end position="115"/>
    </location>
</feature>
<evidence type="ECO:0000256" key="6">
    <source>
        <dbReference type="SAM" id="MobiDB-lite"/>
    </source>
</evidence>
<feature type="region of interest" description="Disordered" evidence="6">
    <location>
        <begin position="288"/>
        <end position="333"/>
    </location>
</feature>
<comment type="subcellular location">
    <subcellularLocation>
        <location evidence="1">Membrane</location>
        <topology evidence="1">Multi-pass membrane protein</topology>
    </subcellularLocation>
</comment>
<evidence type="ECO:0000256" key="7">
    <source>
        <dbReference type="SAM" id="Phobius"/>
    </source>
</evidence>
<evidence type="ECO:0000313" key="10">
    <source>
        <dbReference type="Proteomes" id="UP001590951"/>
    </source>
</evidence>
<proteinExistence type="inferred from homology"/>
<name>A0ABR4B1J3_9LECA</name>
<sequence>MVHLNPDGKRSLGSGIAFTFVASVAVGLRLLTKVYTKATWLPDDSWAVLSLVALLAWMGVEFWGIFAGGGGVNIEVIVIEQQFGTLQNYIKSLYVLDAIYALTVTATKLSILYLYRRIFSVQRFRQISFAVAAVCVLWWLIFTIIAMNPCRPVKKFWQPQIEGHCYNFDEFFLGAAVADVVLDAVILALPIKMILGLQMSYRRKFMLCFVFLVGGFVIITGVVRTALVYVPHSTNINFTQGELWTNIHLGTAILCASLPTYPPLFSHLATFSSSVFSQFRSLFGTLRPSKATPSPASSAYSGHKQYDQLDDPTGEGKPLREAAARQGESRSPEAAWEMGRIVVKSTVDIV</sequence>
<feature type="transmembrane region" description="Helical" evidence="7">
    <location>
        <begin position="207"/>
        <end position="230"/>
    </location>
</feature>
<keyword evidence="3 7" id="KW-1133">Transmembrane helix</keyword>
<evidence type="ECO:0000256" key="5">
    <source>
        <dbReference type="ARBA" id="ARBA00038359"/>
    </source>
</evidence>
<comment type="caution">
    <text evidence="9">The sequence shown here is derived from an EMBL/GenBank/DDBJ whole genome shotgun (WGS) entry which is preliminary data.</text>
</comment>
<keyword evidence="10" id="KW-1185">Reference proteome</keyword>
<feature type="transmembrane region" description="Helical" evidence="7">
    <location>
        <begin position="12"/>
        <end position="32"/>
    </location>
</feature>
<organism evidence="9 10">
    <name type="scientific">Lepraria finkii</name>
    <dbReference type="NCBI Taxonomy" id="1340010"/>
    <lineage>
        <taxon>Eukaryota</taxon>
        <taxon>Fungi</taxon>
        <taxon>Dikarya</taxon>
        <taxon>Ascomycota</taxon>
        <taxon>Pezizomycotina</taxon>
        <taxon>Lecanoromycetes</taxon>
        <taxon>OSLEUM clade</taxon>
        <taxon>Lecanoromycetidae</taxon>
        <taxon>Lecanorales</taxon>
        <taxon>Lecanorineae</taxon>
        <taxon>Stereocaulaceae</taxon>
        <taxon>Lepraria</taxon>
    </lineage>
</organism>
<evidence type="ECO:0000259" key="8">
    <source>
        <dbReference type="Pfam" id="PF20684"/>
    </source>
</evidence>
<feature type="transmembrane region" description="Helical" evidence="7">
    <location>
        <begin position="171"/>
        <end position="195"/>
    </location>
</feature>